<dbReference type="RefSeq" id="WP_408263108.1">
    <property type="nucleotide sequence ID" value="NZ_JAQQCK010000010.1"/>
</dbReference>
<proteinExistence type="predicted"/>
<gene>
    <name evidence="1" type="ORF">PQR03_00180</name>
</gene>
<sequence length="63" mass="6914">MRQRDAGTPQVPATTQRFARSEVLELFRVHACVCTHTTSHPFDQIGTPDHAAARASVIIQTLA</sequence>
<keyword evidence="2" id="KW-1185">Reference proteome</keyword>
<name>A0ABW9B8C7_9BURK</name>
<dbReference type="EMBL" id="JAQQDR010000001">
    <property type="protein sequence ID" value="MFM0236537.1"/>
    <property type="molecule type" value="Genomic_DNA"/>
</dbReference>
<dbReference type="Proteomes" id="UP001629274">
    <property type="component" value="Unassembled WGS sequence"/>
</dbReference>
<organism evidence="1 2">
    <name type="scientific">Paraburkholderia phytofirmans</name>
    <dbReference type="NCBI Taxonomy" id="261302"/>
    <lineage>
        <taxon>Bacteria</taxon>
        <taxon>Pseudomonadati</taxon>
        <taxon>Pseudomonadota</taxon>
        <taxon>Betaproteobacteria</taxon>
        <taxon>Burkholderiales</taxon>
        <taxon>Burkholderiaceae</taxon>
        <taxon>Paraburkholderia</taxon>
    </lineage>
</organism>
<reference evidence="1 2" key="1">
    <citation type="journal article" date="2024" name="Chem. Sci.">
        <title>Discovery of megapolipeptins by genome mining of a Burkholderiales bacteria collection.</title>
        <authorList>
            <person name="Paulo B.S."/>
            <person name="Recchia M.J.J."/>
            <person name="Lee S."/>
            <person name="Fergusson C.H."/>
            <person name="Romanowski S.B."/>
            <person name="Hernandez A."/>
            <person name="Krull N."/>
            <person name="Liu D.Y."/>
            <person name="Cavanagh H."/>
            <person name="Bos A."/>
            <person name="Gray C.A."/>
            <person name="Murphy B.T."/>
            <person name="Linington R.G."/>
            <person name="Eustaquio A.S."/>
        </authorList>
    </citation>
    <scope>NUCLEOTIDE SEQUENCE [LARGE SCALE GENOMIC DNA]</scope>
    <source>
        <strain evidence="1 2">RL17-351-BIE-A</strain>
    </source>
</reference>
<evidence type="ECO:0000313" key="2">
    <source>
        <dbReference type="Proteomes" id="UP001629274"/>
    </source>
</evidence>
<protein>
    <submittedName>
        <fullName evidence="1">Uncharacterized protein</fullName>
    </submittedName>
</protein>
<accession>A0ABW9B8C7</accession>
<evidence type="ECO:0000313" key="1">
    <source>
        <dbReference type="EMBL" id="MFM0236537.1"/>
    </source>
</evidence>
<comment type="caution">
    <text evidence="1">The sequence shown here is derived from an EMBL/GenBank/DDBJ whole genome shotgun (WGS) entry which is preliminary data.</text>
</comment>